<gene>
    <name evidence="9" type="ORF">CHU95_16675</name>
</gene>
<dbReference type="PANTHER" id="PTHR43756">
    <property type="entry name" value="CHOLINE MONOOXYGENASE, CHLOROPLASTIC"/>
    <property type="match status" value="1"/>
</dbReference>
<dbReference type="GO" id="GO:0051537">
    <property type="term" value="F:2 iron, 2 sulfur cluster binding"/>
    <property type="evidence" value="ECO:0007669"/>
    <property type="project" value="UniProtKB-KW"/>
</dbReference>
<dbReference type="InterPro" id="IPR015879">
    <property type="entry name" value="Ring_hydroxy_dOase_asu_C_dom"/>
</dbReference>
<dbReference type="CDD" id="cd03469">
    <property type="entry name" value="Rieske_RO_Alpha_N"/>
    <property type="match status" value="1"/>
</dbReference>
<protein>
    <submittedName>
        <fullName evidence="9">2Fe-2S ferredoxin</fullName>
    </submittedName>
</protein>
<evidence type="ECO:0000259" key="8">
    <source>
        <dbReference type="PROSITE" id="PS51296"/>
    </source>
</evidence>
<evidence type="ECO:0000256" key="1">
    <source>
        <dbReference type="ARBA" id="ARBA00001962"/>
    </source>
</evidence>
<evidence type="ECO:0000313" key="10">
    <source>
        <dbReference type="Proteomes" id="UP000216998"/>
    </source>
</evidence>
<dbReference type="InterPro" id="IPR001663">
    <property type="entry name" value="Rng_hydr_dOase-A"/>
</dbReference>
<keyword evidence="10" id="KW-1185">Reference proteome</keyword>
<dbReference type="Pfam" id="PF00848">
    <property type="entry name" value="Ring_hydroxyl_A"/>
    <property type="match status" value="1"/>
</dbReference>
<dbReference type="Gene3D" id="3.90.380.10">
    <property type="entry name" value="Naphthalene 1,2-dioxygenase Alpha Subunit, Chain A, domain 1"/>
    <property type="match status" value="1"/>
</dbReference>
<feature type="region of interest" description="Disordered" evidence="7">
    <location>
        <begin position="369"/>
        <end position="391"/>
    </location>
</feature>
<feature type="domain" description="Rieske" evidence="8">
    <location>
        <begin position="38"/>
        <end position="147"/>
    </location>
</feature>
<proteinExistence type="predicted"/>
<evidence type="ECO:0000313" key="9">
    <source>
        <dbReference type="EMBL" id="OYQ32434.1"/>
    </source>
</evidence>
<reference evidence="9 10" key="1">
    <citation type="submission" date="2017-07" db="EMBL/GenBank/DDBJ databases">
        <title>Niveispirillum cyanobacteriorum sp. nov., isolated from cyanobacterial aggregates in a eutrophic lake.</title>
        <authorList>
            <person name="Cai H."/>
        </authorList>
    </citation>
    <scope>NUCLEOTIDE SEQUENCE [LARGE SCALE GENOMIC DNA]</scope>
    <source>
        <strain evidence="10">TH1-14</strain>
    </source>
</reference>
<dbReference type="PANTHER" id="PTHR43756:SF5">
    <property type="entry name" value="CHOLINE MONOOXYGENASE, CHLOROPLASTIC"/>
    <property type="match status" value="1"/>
</dbReference>
<dbReference type="Proteomes" id="UP000216998">
    <property type="component" value="Unassembled WGS sequence"/>
</dbReference>
<dbReference type="Pfam" id="PF00355">
    <property type="entry name" value="Rieske"/>
    <property type="match status" value="1"/>
</dbReference>
<dbReference type="PROSITE" id="PS51296">
    <property type="entry name" value="RIESKE"/>
    <property type="match status" value="1"/>
</dbReference>
<dbReference type="AlphaFoldDB" id="A0A255YUS0"/>
<accession>A0A255YUS0</accession>
<dbReference type="RefSeq" id="WP_094457471.1">
    <property type="nucleotide sequence ID" value="NZ_NOXU01000031.1"/>
</dbReference>
<name>A0A255YUS0_9PROT</name>
<dbReference type="SUPFAM" id="SSF55961">
    <property type="entry name" value="Bet v1-like"/>
    <property type="match status" value="1"/>
</dbReference>
<dbReference type="InterPro" id="IPR036922">
    <property type="entry name" value="Rieske_2Fe-2S_sf"/>
</dbReference>
<sequence length="391" mass="45276">MQGEAPPIAQDDLSLPGWIYRDADFLAVEREVIFRRSWQIVCHLNDIPHTGDYHSLDFLGESVIVLRGEDGQVRAFHNFCRHRAARLLDGPAGQCGRRITCPYHAWTYDSIGRLTGVPHRREFPDFQLEDYPLRPVQHEVWQGFIFIRLEDHGGPSVATMMAPYSHEIGPYRMEALQPLGRVTLRPRAVNWKNVGDNYSDSLHINVAHPGLTRLFGQGYGLEAQEWVDKMWGHLVDLPSKNRSERFYQTYLPSVPHLPTERQRLWTYFKLWPNQAFDIYPDQIDFMQWIPVSPTDCVIREIAYVHADDRREMRAVRYANWRINRQVSLEDKELIERVQQGMGSRAYVTGPLGRNEVSLRSFARRMRSLIPESRLPQAPPPGWSGRHSGGQG</sequence>
<evidence type="ECO:0000256" key="5">
    <source>
        <dbReference type="ARBA" id="ARBA00023004"/>
    </source>
</evidence>
<dbReference type="Gene3D" id="2.102.10.10">
    <property type="entry name" value="Rieske [2Fe-2S] iron-sulphur domain"/>
    <property type="match status" value="1"/>
</dbReference>
<evidence type="ECO:0000256" key="3">
    <source>
        <dbReference type="ARBA" id="ARBA00022723"/>
    </source>
</evidence>
<comment type="cofactor">
    <cofactor evidence="1">
        <name>Fe cation</name>
        <dbReference type="ChEBI" id="CHEBI:24875"/>
    </cofactor>
</comment>
<dbReference type="GO" id="GO:0005506">
    <property type="term" value="F:iron ion binding"/>
    <property type="evidence" value="ECO:0007669"/>
    <property type="project" value="InterPro"/>
</dbReference>
<evidence type="ECO:0000256" key="6">
    <source>
        <dbReference type="ARBA" id="ARBA00023014"/>
    </source>
</evidence>
<organism evidence="9 10">
    <name type="scientific">Niveispirillum lacus</name>
    <dbReference type="NCBI Taxonomy" id="1981099"/>
    <lineage>
        <taxon>Bacteria</taxon>
        <taxon>Pseudomonadati</taxon>
        <taxon>Pseudomonadota</taxon>
        <taxon>Alphaproteobacteria</taxon>
        <taxon>Rhodospirillales</taxon>
        <taxon>Azospirillaceae</taxon>
        <taxon>Niveispirillum</taxon>
    </lineage>
</organism>
<keyword evidence="3" id="KW-0479">Metal-binding</keyword>
<dbReference type="OrthoDB" id="7456916at2"/>
<dbReference type="GO" id="GO:0016491">
    <property type="term" value="F:oxidoreductase activity"/>
    <property type="evidence" value="ECO:0007669"/>
    <property type="project" value="UniProtKB-KW"/>
</dbReference>
<dbReference type="CDD" id="cd00680">
    <property type="entry name" value="RHO_alpha_C"/>
    <property type="match status" value="1"/>
</dbReference>
<keyword evidence="5" id="KW-0408">Iron</keyword>
<dbReference type="InterPro" id="IPR017941">
    <property type="entry name" value="Rieske_2Fe-2S"/>
</dbReference>
<keyword evidence="6" id="KW-0411">Iron-sulfur</keyword>
<evidence type="ECO:0000256" key="4">
    <source>
        <dbReference type="ARBA" id="ARBA00023002"/>
    </source>
</evidence>
<dbReference type="EMBL" id="NOXU01000031">
    <property type="protein sequence ID" value="OYQ32434.1"/>
    <property type="molecule type" value="Genomic_DNA"/>
</dbReference>
<comment type="caution">
    <text evidence="9">The sequence shown here is derived from an EMBL/GenBank/DDBJ whole genome shotgun (WGS) entry which is preliminary data.</text>
</comment>
<keyword evidence="2" id="KW-0001">2Fe-2S</keyword>
<dbReference type="PROSITE" id="PS50007">
    <property type="entry name" value="PIPLC_X_DOMAIN"/>
    <property type="match status" value="1"/>
</dbReference>
<keyword evidence="4" id="KW-0560">Oxidoreductase</keyword>
<dbReference type="SUPFAM" id="SSF50022">
    <property type="entry name" value="ISP domain"/>
    <property type="match status" value="1"/>
</dbReference>
<dbReference type="PRINTS" id="PR00090">
    <property type="entry name" value="RNGDIOXGNASE"/>
</dbReference>
<evidence type="ECO:0000256" key="2">
    <source>
        <dbReference type="ARBA" id="ARBA00022714"/>
    </source>
</evidence>
<evidence type="ECO:0000256" key="7">
    <source>
        <dbReference type="SAM" id="MobiDB-lite"/>
    </source>
</evidence>